<sequence>MTKRRLTTLGKAAIFGTLGVACVGLSALTPVFSHVVVAGLSAFSALTLPKTNATPNAIIVLGGGLTRQDGAITLNHFSRSRAVAAASLLQTLQQNDENPPIITSGVESPWLADYLKAKQATSVIISENASMNTCENAVFSAKLLAHHELPTTAYLVTDRYHMARARRQFAQAGITTTPYPAPLDKPLKWTNISNNLVHSRRAVYEVAALLRDIIKPQDNCRSFDEIGIQEISTPRRAPKLFS</sequence>
<dbReference type="CDD" id="cd06259">
    <property type="entry name" value="YdcF-like"/>
    <property type="match status" value="1"/>
</dbReference>
<dbReference type="GO" id="GO:0000270">
    <property type="term" value="P:peptidoglycan metabolic process"/>
    <property type="evidence" value="ECO:0007669"/>
    <property type="project" value="TreeGrafter"/>
</dbReference>
<evidence type="ECO:0000259" key="1">
    <source>
        <dbReference type="Pfam" id="PF02698"/>
    </source>
</evidence>
<dbReference type="InterPro" id="IPR003848">
    <property type="entry name" value="DUF218"/>
</dbReference>
<keyword evidence="4" id="KW-1185">Reference proteome</keyword>
<dbReference type="RefSeq" id="WP_078277595.1">
    <property type="nucleotide sequence ID" value="NZ_CAACXO010000074.1"/>
</dbReference>
<dbReference type="PANTHER" id="PTHR30336">
    <property type="entry name" value="INNER MEMBRANE PROTEIN, PROBABLE PERMEASE"/>
    <property type="match status" value="1"/>
</dbReference>
<evidence type="ECO:0000313" key="5">
    <source>
        <dbReference type="Proteomes" id="UP000255279"/>
    </source>
</evidence>
<proteinExistence type="predicted"/>
<dbReference type="OrthoDB" id="9809813at2"/>
<dbReference type="InterPro" id="IPR014729">
    <property type="entry name" value="Rossmann-like_a/b/a_fold"/>
</dbReference>
<dbReference type="GO" id="GO:0043164">
    <property type="term" value="P:Gram-negative-bacterium-type cell wall biogenesis"/>
    <property type="evidence" value="ECO:0007669"/>
    <property type="project" value="TreeGrafter"/>
</dbReference>
<name>A0A1S9ZUE5_9GAMM</name>
<accession>A0A1S9ZUE5</accession>
<evidence type="ECO:0000313" key="4">
    <source>
        <dbReference type="Proteomes" id="UP000190435"/>
    </source>
</evidence>
<dbReference type="STRING" id="34060.B0181_11355"/>
<dbReference type="EMBL" id="MUXU01000093">
    <property type="protein sequence ID" value="OOR87013.1"/>
    <property type="molecule type" value="Genomic_DNA"/>
</dbReference>
<dbReference type="EMBL" id="UGQE01000001">
    <property type="protein sequence ID" value="STZ10022.1"/>
    <property type="molecule type" value="Genomic_DNA"/>
</dbReference>
<dbReference type="Proteomes" id="UP000190435">
    <property type="component" value="Unassembled WGS sequence"/>
</dbReference>
<reference evidence="3 5" key="2">
    <citation type="submission" date="2018-06" db="EMBL/GenBank/DDBJ databases">
        <authorList>
            <consortium name="Pathogen Informatics"/>
            <person name="Doyle S."/>
        </authorList>
    </citation>
    <scope>NUCLEOTIDE SEQUENCE [LARGE SCALE GENOMIC DNA]</scope>
    <source>
        <strain evidence="3 5">NCTC10293</strain>
    </source>
</reference>
<dbReference type="GO" id="GO:0005886">
    <property type="term" value="C:plasma membrane"/>
    <property type="evidence" value="ECO:0007669"/>
    <property type="project" value="TreeGrafter"/>
</dbReference>
<dbReference type="Gene3D" id="3.40.50.620">
    <property type="entry name" value="HUPs"/>
    <property type="match status" value="1"/>
</dbReference>
<reference evidence="2 4" key="1">
    <citation type="submission" date="2017-02" db="EMBL/GenBank/DDBJ databases">
        <title>Draft genome sequence of Moraxella caviae CCUG 355 type strain.</title>
        <authorList>
            <person name="Engstrom-Jakobsson H."/>
            <person name="Salva-Serra F."/>
            <person name="Thorell K."/>
            <person name="Gonzales-Siles L."/>
            <person name="Karlsson R."/>
            <person name="Boulund F."/>
            <person name="Engstrand L."/>
            <person name="Moore E."/>
        </authorList>
    </citation>
    <scope>NUCLEOTIDE SEQUENCE [LARGE SCALE GENOMIC DNA]</scope>
    <source>
        <strain evidence="2 4">CCUG 355</strain>
    </source>
</reference>
<dbReference type="Pfam" id="PF02698">
    <property type="entry name" value="DUF218"/>
    <property type="match status" value="1"/>
</dbReference>
<evidence type="ECO:0000313" key="3">
    <source>
        <dbReference type="EMBL" id="STZ10022.1"/>
    </source>
</evidence>
<dbReference type="Proteomes" id="UP000255279">
    <property type="component" value="Unassembled WGS sequence"/>
</dbReference>
<gene>
    <name evidence="2" type="ORF">B0181_11355</name>
    <name evidence="3" type="ORF">NCTC10293_00344</name>
</gene>
<feature type="domain" description="DUF218" evidence="1">
    <location>
        <begin position="57"/>
        <end position="207"/>
    </location>
</feature>
<evidence type="ECO:0000313" key="2">
    <source>
        <dbReference type="EMBL" id="OOR87013.1"/>
    </source>
</evidence>
<dbReference type="InterPro" id="IPR051599">
    <property type="entry name" value="Cell_Envelope_Assoc"/>
</dbReference>
<protein>
    <submittedName>
        <fullName evidence="3">DUF218 domain</fullName>
    </submittedName>
</protein>
<dbReference type="PANTHER" id="PTHR30336:SF4">
    <property type="entry name" value="ENVELOPE BIOGENESIS FACTOR ELYC"/>
    <property type="match status" value="1"/>
</dbReference>
<dbReference type="AlphaFoldDB" id="A0A1S9ZUE5"/>
<organism evidence="2 4">
    <name type="scientific">Moraxella caviae</name>
    <dbReference type="NCBI Taxonomy" id="34060"/>
    <lineage>
        <taxon>Bacteria</taxon>
        <taxon>Pseudomonadati</taxon>
        <taxon>Pseudomonadota</taxon>
        <taxon>Gammaproteobacteria</taxon>
        <taxon>Moraxellales</taxon>
        <taxon>Moraxellaceae</taxon>
        <taxon>Moraxella</taxon>
    </lineage>
</organism>
<dbReference type="PROSITE" id="PS51257">
    <property type="entry name" value="PROKAR_LIPOPROTEIN"/>
    <property type="match status" value="1"/>
</dbReference>